<sequence length="235" mass="24397">MRLLVLSSVALATLAACAPTVPNDVAGYDDTRRAQVDRQLAQTDRPNVDSGSTQPEAGTSGGNGGDDIASMAAAALDRSGSDMDNSSGAFPGPSGNAPAPSAVTNGAGISSENDFDAVSAERSIEQDAARVAQNTAQYQQVTPEPLPPRPAGESVNVVEYALRTSNQVGQPIYSRSAFASKSREQRNCADYASADLAQEDFLASGGPERDRKGLDADGDGFACDWNPAPFRRSRG</sequence>
<feature type="region of interest" description="Disordered" evidence="1">
    <location>
        <begin position="38"/>
        <end position="110"/>
    </location>
</feature>
<evidence type="ECO:0008006" key="5">
    <source>
        <dbReference type="Google" id="ProtNLM"/>
    </source>
</evidence>
<dbReference type="Proteomes" id="UP000325289">
    <property type="component" value="Unassembled WGS sequence"/>
</dbReference>
<dbReference type="OrthoDB" id="7951357at2"/>
<organism evidence="3 4">
    <name type="scientific">Roseivivax sediminis</name>
    <dbReference type="NCBI Taxonomy" id="936889"/>
    <lineage>
        <taxon>Bacteria</taxon>
        <taxon>Pseudomonadati</taxon>
        <taxon>Pseudomonadota</taxon>
        <taxon>Alphaproteobacteria</taxon>
        <taxon>Rhodobacterales</taxon>
        <taxon>Roseobacteraceae</taxon>
        <taxon>Roseivivax</taxon>
    </lineage>
</organism>
<name>A0A1I1X453_9RHOB</name>
<reference evidence="3 4" key="1">
    <citation type="submission" date="2016-10" db="EMBL/GenBank/DDBJ databases">
        <authorList>
            <person name="Varghese N."/>
            <person name="Submissions S."/>
        </authorList>
    </citation>
    <scope>NUCLEOTIDE SEQUENCE [LARGE SCALE GENOMIC DNA]</scope>
    <source>
        <strain evidence="4">YIM D21,KCTC 23444,ACCC 10710</strain>
    </source>
</reference>
<dbReference type="PROSITE" id="PS51257">
    <property type="entry name" value="PROKAR_LIPOPROTEIN"/>
    <property type="match status" value="1"/>
</dbReference>
<evidence type="ECO:0000256" key="1">
    <source>
        <dbReference type="SAM" id="MobiDB-lite"/>
    </source>
</evidence>
<protein>
    <recommendedName>
        <fullName evidence="5">Excalibur calcium-binding domain-containing protein</fullName>
    </recommendedName>
</protein>
<feature type="compositionally biased region" description="Low complexity" evidence="1">
    <location>
        <begin position="85"/>
        <end position="102"/>
    </location>
</feature>
<keyword evidence="4" id="KW-1185">Reference proteome</keyword>
<evidence type="ECO:0000256" key="2">
    <source>
        <dbReference type="SAM" id="SignalP"/>
    </source>
</evidence>
<feature type="region of interest" description="Disordered" evidence="1">
    <location>
        <begin position="202"/>
        <end position="235"/>
    </location>
</feature>
<dbReference type="RefSeq" id="WP_149755727.1">
    <property type="nucleotide sequence ID" value="NZ_FOMS01000005.1"/>
</dbReference>
<feature type="compositionally biased region" description="Polar residues" evidence="1">
    <location>
        <begin position="40"/>
        <end position="57"/>
    </location>
</feature>
<evidence type="ECO:0000313" key="4">
    <source>
        <dbReference type="Proteomes" id="UP000325289"/>
    </source>
</evidence>
<evidence type="ECO:0000313" key="3">
    <source>
        <dbReference type="EMBL" id="SFE01408.1"/>
    </source>
</evidence>
<dbReference type="EMBL" id="FOMS01000005">
    <property type="protein sequence ID" value="SFE01408.1"/>
    <property type="molecule type" value="Genomic_DNA"/>
</dbReference>
<feature type="signal peptide" evidence="2">
    <location>
        <begin position="1"/>
        <end position="18"/>
    </location>
</feature>
<feature type="compositionally biased region" description="Polar residues" evidence="1">
    <location>
        <begin position="132"/>
        <end position="142"/>
    </location>
</feature>
<dbReference type="AlphaFoldDB" id="A0A1I1X453"/>
<feature type="chain" id="PRO_5009301989" description="Excalibur calcium-binding domain-containing protein" evidence="2">
    <location>
        <begin position="19"/>
        <end position="235"/>
    </location>
</feature>
<accession>A0A1I1X453</accession>
<proteinExistence type="predicted"/>
<feature type="region of interest" description="Disordered" evidence="1">
    <location>
        <begin position="128"/>
        <end position="153"/>
    </location>
</feature>
<gene>
    <name evidence="3" type="ORF">SAMN04515678_105202</name>
</gene>
<keyword evidence="2" id="KW-0732">Signal</keyword>